<evidence type="ECO:0000256" key="1">
    <source>
        <dbReference type="SAM" id="MobiDB-lite"/>
    </source>
</evidence>
<evidence type="ECO:0000313" key="3">
    <source>
        <dbReference type="Proteomes" id="UP000479710"/>
    </source>
</evidence>
<dbReference type="AlphaFoldDB" id="A0A6G1BPL3"/>
<dbReference type="Proteomes" id="UP000479710">
    <property type="component" value="Unassembled WGS sequence"/>
</dbReference>
<keyword evidence="3" id="KW-1185">Reference proteome</keyword>
<comment type="caution">
    <text evidence="2">The sequence shown here is derived from an EMBL/GenBank/DDBJ whole genome shotgun (WGS) entry which is preliminary data.</text>
</comment>
<sequence>MPPRATGTPSLTTTVWIPSSFQLVEASVIGVPHHNIVLVAPRHRSWSWIADFDATAPGEAPSNRPPLSCSMSLPI</sequence>
<name>A0A6G1BPL3_9ORYZ</name>
<organism evidence="2 3">
    <name type="scientific">Oryza meyeriana var. granulata</name>
    <dbReference type="NCBI Taxonomy" id="110450"/>
    <lineage>
        <taxon>Eukaryota</taxon>
        <taxon>Viridiplantae</taxon>
        <taxon>Streptophyta</taxon>
        <taxon>Embryophyta</taxon>
        <taxon>Tracheophyta</taxon>
        <taxon>Spermatophyta</taxon>
        <taxon>Magnoliopsida</taxon>
        <taxon>Liliopsida</taxon>
        <taxon>Poales</taxon>
        <taxon>Poaceae</taxon>
        <taxon>BOP clade</taxon>
        <taxon>Oryzoideae</taxon>
        <taxon>Oryzeae</taxon>
        <taxon>Oryzinae</taxon>
        <taxon>Oryza</taxon>
        <taxon>Oryza meyeriana</taxon>
    </lineage>
</organism>
<reference evidence="2 3" key="1">
    <citation type="submission" date="2019-11" db="EMBL/GenBank/DDBJ databases">
        <title>Whole genome sequence of Oryza granulata.</title>
        <authorList>
            <person name="Li W."/>
        </authorList>
    </citation>
    <scope>NUCLEOTIDE SEQUENCE [LARGE SCALE GENOMIC DNA]</scope>
    <source>
        <strain evidence="3">cv. Menghai</strain>
        <tissue evidence="2">Leaf</tissue>
    </source>
</reference>
<evidence type="ECO:0000313" key="2">
    <source>
        <dbReference type="EMBL" id="KAF0889707.1"/>
    </source>
</evidence>
<dbReference type="EMBL" id="SPHZ02000012">
    <property type="protein sequence ID" value="KAF0889707.1"/>
    <property type="molecule type" value="Genomic_DNA"/>
</dbReference>
<feature type="region of interest" description="Disordered" evidence="1">
    <location>
        <begin position="56"/>
        <end position="75"/>
    </location>
</feature>
<proteinExistence type="predicted"/>
<accession>A0A6G1BPL3</accession>
<gene>
    <name evidence="2" type="ORF">E2562_030454</name>
</gene>
<protein>
    <submittedName>
        <fullName evidence="2">Uncharacterized protein</fullName>
    </submittedName>
</protein>